<dbReference type="GO" id="GO:0030976">
    <property type="term" value="F:thiamine pyrophosphate binding"/>
    <property type="evidence" value="ECO:0007669"/>
    <property type="project" value="InterPro"/>
</dbReference>
<evidence type="ECO:0000256" key="1">
    <source>
        <dbReference type="ARBA" id="ARBA00001964"/>
    </source>
</evidence>
<dbReference type="InterPro" id="IPR029061">
    <property type="entry name" value="THDP-binding"/>
</dbReference>
<dbReference type="Pfam" id="PF00676">
    <property type="entry name" value="E1_dh"/>
    <property type="match status" value="1"/>
</dbReference>
<comment type="cofactor">
    <cofactor evidence="1">
        <name>thiamine diphosphate</name>
        <dbReference type="ChEBI" id="CHEBI:58937"/>
    </cofactor>
</comment>
<dbReference type="Proteomes" id="UP000197468">
    <property type="component" value="Unassembled WGS sequence"/>
</dbReference>
<dbReference type="Gene3D" id="3.40.50.11610">
    <property type="entry name" value="Multifunctional 2-oxoglutarate metabolism enzyme, C-terminal domain"/>
    <property type="match status" value="1"/>
</dbReference>
<dbReference type="InterPro" id="IPR011603">
    <property type="entry name" value="2oxoglutarate_DH_E1"/>
</dbReference>
<evidence type="ECO:0000313" key="8">
    <source>
        <dbReference type="Proteomes" id="UP000197468"/>
    </source>
</evidence>
<comment type="caution">
    <text evidence="7">The sequence shown here is derived from an EMBL/GenBank/DDBJ whole genome shotgun (WGS) entry which is preliminary data.</text>
</comment>
<dbReference type="PANTHER" id="PTHR23152:SF4">
    <property type="entry name" value="2-OXOADIPATE DEHYDROGENASE COMPLEX COMPONENT E1"/>
    <property type="match status" value="1"/>
</dbReference>
<dbReference type="EC" id="1.2.4.2" evidence="3"/>
<dbReference type="GO" id="GO:0005829">
    <property type="term" value="C:cytosol"/>
    <property type="evidence" value="ECO:0007669"/>
    <property type="project" value="TreeGrafter"/>
</dbReference>
<protein>
    <recommendedName>
        <fullName evidence="3">oxoglutarate dehydrogenase (succinyl-transferring)</fullName>
        <ecNumber evidence="3">1.2.4.2</ecNumber>
    </recommendedName>
</protein>
<keyword evidence="8" id="KW-1185">Reference proteome</keyword>
<proteinExistence type="predicted"/>
<organism evidence="7 8">
    <name type="scientific">Roseateles aquatilis</name>
    <dbReference type="NCBI Taxonomy" id="431061"/>
    <lineage>
        <taxon>Bacteria</taxon>
        <taxon>Pseudomonadati</taxon>
        <taxon>Pseudomonadota</taxon>
        <taxon>Betaproteobacteria</taxon>
        <taxon>Burkholderiales</taxon>
        <taxon>Sphaerotilaceae</taxon>
        <taxon>Roseateles</taxon>
    </lineage>
</organism>
<dbReference type="InterPro" id="IPR031717">
    <property type="entry name" value="ODO-1/KGD_C"/>
</dbReference>
<dbReference type="SUPFAM" id="SSF52518">
    <property type="entry name" value="Thiamin diphosphate-binding fold (THDP-binding)"/>
    <property type="match status" value="2"/>
</dbReference>
<feature type="domain" description="Transketolase-like pyrimidine-binding" evidence="6">
    <location>
        <begin position="540"/>
        <end position="743"/>
    </location>
</feature>
<accession>A0A246JCK3</accession>
<reference evidence="7 8" key="1">
    <citation type="journal article" date="2008" name="Int. J. Syst. Evol. Microbiol.">
        <title>Description of Roseateles aquatilis sp. nov. and Roseateles terrae sp. nov., in the class Betaproteobacteria, and emended description of the genus Roseateles.</title>
        <authorList>
            <person name="Gomila M."/>
            <person name="Bowien B."/>
            <person name="Falsen E."/>
            <person name="Moore E.R."/>
            <person name="Lalucat J."/>
        </authorList>
    </citation>
    <scope>NUCLEOTIDE SEQUENCE [LARGE SCALE GENOMIC DNA]</scope>
    <source>
        <strain evidence="7 8">CCUG 48205</strain>
    </source>
</reference>
<evidence type="ECO:0000256" key="4">
    <source>
        <dbReference type="ARBA" id="ARBA00023002"/>
    </source>
</evidence>
<evidence type="ECO:0000259" key="6">
    <source>
        <dbReference type="SMART" id="SM00861"/>
    </source>
</evidence>
<dbReference type="InterPro" id="IPR042179">
    <property type="entry name" value="KGD_C_sf"/>
</dbReference>
<dbReference type="AlphaFoldDB" id="A0A246JCK3"/>
<dbReference type="Pfam" id="PF16870">
    <property type="entry name" value="OxoGdeHyase_C"/>
    <property type="match status" value="1"/>
</dbReference>
<dbReference type="GO" id="GO:0004591">
    <property type="term" value="F:oxoglutarate dehydrogenase (succinyl-transferring) activity"/>
    <property type="evidence" value="ECO:0007669"/>
    <property type="project" value="UniProtKB-EC"/>
</dbReference>
<keyword evidence="4" id="KW-0560">Oxidoreductase</keyword>
<dbReference type="GO" id="GO:0045252">
    <property type="term" value="C:oxoglutarate dehydrogenase complex"/>
    <property type="evidence" value="ECO:0007669"/>
    <property type="project" value="TreeGrafter"/>
</dbReference>
<dbReference type="RefSeq" id="WP_088385359.1">
    <property type="nucleotide sequence ID" value="NZ_NIOF01000005.1"/>
</dbReference>
<evidence type="ECO:0000256" key="5">
    <source>
        <dbReference type="ARBA" id="ARBA00023052"/>
    </source>
</evidence>
<comment type="function">
    <text evidence="2">E1 component of the 2-oxoglutarate dehydrogenase (OGDH) complex which catalyzes the decarboxylation of 2-oxoglutarate, the first step in the conversion of 2-oxoglutarate to succinyl-CoA and CO(2).</text>
</comment>
<dbReference type="PANTHER" id="PTHR23152">
    <property type="entry name" value="2-OXOGLUTARATE DEHYDROGENASE"/>
    <property type="match status" value="1"/>
</dbReference>
<dbReference type="InterPro" id="IPR001017">
    <property type="entry name" value="DH_E1"/>
</dbReference>
<gene>
    <name evidence="7" type="ORF">CDN99_13305</name>
</gene>
<dbReference type="Gene3D" id="3.40.50.970">
    <property type="match status" value="1"/>
</dbReference>
<evidence type="ECO:0000256" key="3">
    <source>
        <dbReference type="ARBA" id="ARBA00012280"/>
    </source>
</evidence>
<name>A0A246JCK3_9BURK</name>
<dbReference type="OrthoDB" id="8864388at2"/>
<sequence>MNDRIHPGGSAPSTRWRPEVLAFIDAHRRDGHRSARLDPLGLARPADAAMLDPRRFGLQPGEWLSPAGTPLWSARTVADLDRALKAIYCGGLALDASAVRDEARRDWLHHEMEAAPPAPGGAAQRLALLDRLVRAQAWEAHVAQQFPHAKRFSIEGHETLIPLLHALCDEAAGQGARRIFLGMPHRGRVNVLINLMGMPPARILDYFDPKSPRPEAHTDLVYHLGAEHELATPRGIVALTLAHNPSHLQSVHPVLTGMVRAVQDATDEGTRDGRDGRLRVLPLMLHGDAAFAGQGVVMETLMLGGKPGYDVGGTVHVIINNQVGFTEPNPMSVCPARYCTDVTRMVDAPVLRVNADEPEQALRAAALAMAWRARFGTDVVIDLIGYRRLGHSENDVPALTRPRVHAVTGAHPTVVERYAAALRAEGVAAPEDMDTHLAHSRVRAHQAFSVPTMPGTDDVPRPLRRPVGAPAIDTATLRDLVRAMTRLPDGFVPHAMVRTLIDHWRRMAGLAPAETAEDLPDSTPGDVPRTLAAAPPSLRVDWCLAENLAYATVLREGVNVRISGMDVRRGTFLHRQAAWTSQAAGEDAAEEVVPLRQAAREALDGRRAGRFKIFNSPLSEEAVVGFEYGYSVAAARTLTVWEAQFGDFVNNAQVYIDQYISSGEEKWGDVSALAILLPHGNEGIGPDHSSGYLSRFLQLCGGDNLRVICPSTAAQWFHALRRQAFCTLRKPLVAMTPKGTLYSEKASHATLEDLADGEFQLVIDDARVERPGQVERLVLCAGKVYHDLDRGRRAVARADLAVVRLEQLYPFPGEALTALFGRYPALVEITWVQEEHRQQGAWSYVREQMDDVLPAHARLRCVARPPNASGATSSQVLHHLEQAELVARALGEA</sequence>
<dbReference type="GO" id="GO:0006099">
    <property type="term" value="P:tricarboxylic acid cycle"/>
    <property type="evidence" value="ECO:0007669"/>
    <property type="project" value="TreeGrafter"/>
</dbReference>
<dbReference type="InterPro" id="IPR005475">
    <property type="entry name" value="Transketolase-like_Pyr-bd"/>
</dbReference>
<keyword evidence="5" id="KW-0786">Thiamine pyrophosphate</keyword>
<dbReference type="Gene3D" id="3.40.50.12470">
    <property type="match status" value="1"/>
</dbReference>
<dbReference type="SMART" id="SM00861">
    <property type="entry name" value="Transket_pyr"/>
    <property type="match status" value="1"/>
</dbReference>
<dbReference type="Pfam" id="PF02779">
    <property type="entry name" value="Transket_pyr"/>
    <property type="match status" value="1"/>
</dbReference>
<evidence type="ECO:0000313" key="7">
    <source>
        <dbReference type="EMBL" id="OWQ90339.1"/>
    </source>
</evidence>
<evidence type="ECO:0000256" key="2">
    <source>
        <dbReference type="ARBA" id="ARBA00003906"/>
    </source>
</evidence>
<dbReference type="PIRSF" id="PIRSF000157">
    <property type="entry name" value="Oxoglu_dh_E1"/>
    <property type="match status" value="1"/>
</dbReference>
<dbReference type="Gene3D" id="1.10.287.1150">
    <property type="entry name" value="TPP helical domain"/>
    <property type="match status" value="1"/>
</dbReference>
<dbReference type="EMBL" id="NIOF01000005">
    <property type="protein sequence ID" value="OWQ90339.1"/>
    <property type="molecule type" value="Genomic_DNA"/>
</dbReference>